<accession>A0ABS2G9S2</accession>
<evidence type="ECO:0008006" key="4">
    <source>
        <dbReference type="Google" id="ProtNLM"/>
    </source>
</evidence>
<sequence>MKKYLIFFVVSILFCCSSCSDCSEEYNQGYNEGYEDGYQTALDELDLEDKLYKSFSQGEKKGYYEGQADMFYEIVENYLYNLPIPQSTLDEIWLLEDNFFDGYMDTKSQETYSDIF</sequence>
<evidence type="ECO:0000256" key="1">
    <source>
        <dbReference type="SAM" id="SignalP"/>
    </source>
</evidence>
<dbReference type="RefSeq" id="WP_205132745.1">
    <property type="nucleotide sequence ID" value="NZ_JACSNT010000002.1"/>
</dbReference>
<protein>
    <recommendedName>
        <fullName evidence="4">Essential protein Yae1 N-terminal domain-containing protein</fullName>
    </recommendedName>
</protein>
<reference evidence="2 3" key="1">
    <citation type="journal article" date="2021" name="Sci. Rep.">
        <title>The distribution of antibiotic resistance genes in chicken gut microbiota commensals.</title>
        <authorList>
            <person name="Juricova H."/>
            <person name="Matiasovicova J."/>
            <person name="Kubasova T."/>
            <person name="Cejkova D."/>
            <person name="Rychlik I."/>
        </authorList>
    </citation>
    <scope>NUCLEOTIDE SEQUENCE [LARGE SCALE GENOMIC DNA]</scope>
    <source>
        <strain evidence="2 3">An431b</strain>
    </source>
</reference>
<dbReference type="EMBL" id="JACSNV010000008">
    <property type="protein sequence ID" value="MBM6877912.1"/>
    <property type="molecule type" value="Genomic_DNA"/>
</dbReference>
<gene>
    <name evidence="2" type="ORF">H9X83_07030</name>
</gene>
<name>A0ABS2G9S2_9FIRM</name>
<keyword evidence="1" id="KW-0732">Signal</keyword>
<dbReference type="Proteomes" id="UP000729290">
    <property type="component" value="Unassembled WGS sequence"/>
</dbReference>
<organism evidence="2 3">
    <name type="scientific">Anaerotignum lactatifermentans</name>
    <dbReference type="NCBI Taxonomy" id="160404"/>
    <lineage>
        <taxon>Bacteria</taxon>
        <taxon>Bacillati</taxon>
        <taxon>Bacillota</taxon>
        <taxon>Clostridia</taxon>
        <taxon>Lachnospirales</taxon>
        <taxon>Anaerotignaceae</taxon>
        <taxon>Anaerotignum</taxon>
    </lineage>
</organism>
<evidence type="ECO:0000313" key="2">
    <source>
        <dbReference type="EMBL" id="MBM6877912.1"/>
    </source>
</evidence>
<evidence type="ECO:0000313" key="3">
    <source>
        <dbReference type="Proteomes" id="UP000729290"/>
    </source>
</evidence>
<comment type="caution">
    <text evidence="2">The sequence shown here is derived from an EMBL/GenBank/DDBJ whole genome shotgun (WGS) entry which is preliminary data.</text>
</comment>
<keyword evidence="3" id="KW-1185">Reference proteome</keyword>
<proteinExistence type="predicted"/>
<feature type="chain" id="PRO_5045716690" description="Essential protein Yae1 N-terminal domain-containing protein" evidence="1">
    <location>
        <begin position="21"/>
        <end position="116"/>
    </location>
</feature>
<feature type="signal peptide" evidence="1">
    <location>
        <begin position="1"/>
        <end position="20"/>
    </location>
</feature>